<comment type="subcellular location">
    <subcellularLocation>
        <location evidence="1">Membrane</location>
        <topology evidence="1">Multi-pass membrane protein</topology>
    </subcellularLocation>
</comment>
<dbReference type="PROSITE" id="PS51225">
    <property type="entry name" value="MARVEL"/>
    <property type="match status" value="1"/>
</dbReference>
<evidence type="ECO:0000256" key="7">
    <source>
        <dbReference type="SAM" id="Phobius"/>
    </source>
</evidence>
<reference evidence="9" key="1">
    <citation type="submission" date="2019-11" db="UniProtKB">
        <authorList>
            <consortium name="WormBaseParasite"/>
        </authorList>
    </citation>
    <scope>IDENTIFICATION</scope>
</reference>
<feature type="transmembrane region" description="Helical" evidence="7">
    <location>
        <begin position="105"/>
        <end position="126"/>
    </location>
</feature>
<feature type="transmembrane region" description="Helical" evidence="7">
    <location>
        <begin position="39"/>
        <end position="61"/>
    </location>
</feature>
<dbReference type="WBParaSite" id="MCU_006408-RA">
    <property type="protein sequence ID" value="MCU_006408-RA"/>
    <property type="gene ID" value="MCU_006408"/>
</dbReference>
<feature type="transmembrane region" description="Helical" evidence="7">
    <location>
        <begin position="12"/>
        <end position="33"/>
    </location>
</feature>
<sequence>MPINTVYFKSFSGLVKLAICLCLIVTLICGAVGCYSYRIFFVIVSVVGFVVEIIFYLFYLLSLTDKIGINWPFADFVSSIVLLALALINFIVACVKAHGSAPQDGASAFFWILMMVLLCIDIFYAYRSWGGGAVRTTNTTGPSFVTNQQPAAQPPYPQDQHQGGFEYQP</sequence>
<keyword evidence="4 5" id="KW-0472">Membrane</keyword>
<keyword evidence="2 5" id="KW-0812">Transmembrane</keyword>
<dbReference type="InterPro" id="IPR008253">
    <property type="entry name" value="Marvel"/>
</dbReference>
<evidence type="ECO:0000256" key="6">
    <source>
        <dbReference type="SAM" id="MobiDB-lite"/>
    </source>
</evidence>
<keyword evidence="3 7" id="KW-1133">Transmembrane helix</keyword>
<feature type="domain" description="MARVEL" evidence="8">
    <location>
        <begin position="7"/>
        <end position="130"/>
    </location>
</feature>
<dbReference type="AlphaFoldDB" id="A0A5K3FCW4"/>
<evidence type="ECO:0000259" key="8">
    <source>
        <dbReference type="PROSITE" id="PS51225"/>
    </source>
</evidence>
<proteinExistence type="predicted"/>
<name>A0A5K3FCW4_MESCO</name>
<dbReference type="GO" id="GO:0016020">
    <property type="term" value="C:membrane"/>
    <property type="evidence" value="ECO:0007669"/>
    <property type="project" value="UniProtKB-SubCell"/>
</dbReference>
<accession>A0A5K3FCW4</accession>
<evidence type="ECO:0000256" key="3">
    <source>
        <dbReference type="ARBA" id="ARBA00022989"/>
    </source>
</evidence>
<evidence type="ECO:0000256" key="5">
    <source>
        <dbReference type="PROSITE-ProRule" id="PRU00581"/>
    </source>
</evidence>
<evidence type="ECO:0000313" key="9">
    <source>
        <dbReference type="WBParaSite" id="MCU_006408-RA"/>
    </source>
</evidence>
<feature type="transmembrane region" description="Helical" evidence="7">
    <location>
        <begin position="73"/>
        <end position="93"/>
    </location>
</feature>
<evidence type="ECO:0000256" key="1">
    <source>
        <dbReference type="ARBA" id="ARBA00004141"/>
    </source>
</evidence>
<feature type="region of interest" description="Disordered" evidence="6">
    <location>
        <begin position="144"/>
        <end position="169"/>
    </location>
</feature>
<organism evidence="9">
    <name type="scientific">Mesocestoides corti</name>
    <name type="common">Flatworm</name>
    <dbReference type="NCBI Taxonomy" id="53468"/>
    <lineage>
        <taxon>Eukaryota</taxon>
        <taxon>Metazoa</taxon>
        <taxon>Spiralia</taxon>
        <taxon>Lophotrochozoa</taxon>
        <taxon>Platyhelminthes</taxon>
        <taxon>Cestoda</taxon>
        <taxon>Eucestoda</taxon>
        <taxon>Cyclophyllidea</taxon>
        <taxon>Mesocestoididae</taxon>
        <taxon>Mesocestoides</taxon>
    </lineage>
</organism>
<protein>
    <submittedName>
        <fullName evidence="9">MARVEL domain-containing protein</fullName>
    </submittedName>
</protein>
<evidence type="ECO:0000256" key="4">
    <source>
        <dbReference type="ARBA" id="ARBA00023136"/>
    </source>
</evidence>
<evidence type="ECO:0000256" key="2">
    <source>
        <dbReference type="ARBA" id="ARBA00022692"/>
    </source>
</evidence>